<proteinExistence type="predicted"/>
<dbReference type="VEuPathDB" id="VectorBase:AFUN005739"/>
<dbReference type="EnsemblMetazoa" id="AFUN005739-RA">
    <property type="protein sequence ID" value="AFUN005739-PA"/>
    <property type="gene ID" value="AFUN005739"/>
</dbReference>
<protein>
    <submittedName>
        <fullName evidence="1">Uncharacterized protein</fullName>
    </submittedName>
</protein>
<organism evidence="1">
    <name type="scientific">Anopheles funestus</name>
    <name type="common">African malaria mosquito</name>
    <dbReference type="NCBI Taxonomy" id="62324"/>
    <lineage>
        <taxon>Eukaryota</taxon>
        <taxon>Metazoa</taxon>
        <taxon>Ecdysozoa</taxon>
        <taxon>Arthropoda</taxon>
        <taxon>Hexapoda</taxon>
        <taxon>Insecta</taxon>
        <taxon>Pterygota</taxon>
        <taxon>Neoptera</taxon>
        <taxon>Endopterygota</taxon>
        <taxon>Diptera</taxon>
        <taxon>Nematocera</taxon>
        <taxon>Culicoidea</taxon>
        <taxon>Culicidae</taxon>
        <taxon>Anophelinae</taxon>
        <taxon>Anopheles</taxon>
    </lineage>
</organism>
<evidence type="ECO:0000313" key="1">
    <source>
        <dbReference type="EnsemblMetazoa" id="AFUN005739-PA"/>
    </source>
</evidence>
<reference evidence="1" key="1">
    <citation type="submission" date="2020-05" db="UniProtKB">
        <authorList>
            <consortium name="EnsemblMetazoa"/>
        </authorList>
    </citation>
    <scope>IDENTIFICATION</scope>
    <source>
        <strain evidence="1">FUMOZ</strain>
    </source>
</reference>
<name>A0A182RHM7_ANOFN</name>
<accession>A0A182RHM7</accession>
<sequence length="96" mass="11002">MALALARPCNVQMCTERTEAYASQHIPGMHMYIIQIDCTSIVRQRVIVSSIAHTFVRVAERVGRYPLERTIVDITSRQQQTLLHDQMHHLSTLDKA</sequence>
<dbReference type="AlphaFoldDB" id="A0A182RHM7"/>